<name>A0ABU3L6S6_9FLAO</name>
<evidence type="ECO:0000313" key="1">
    <source>
        <dbReference type="EMBL" id="MDT7829387.1"/>
    </source>
</evidence>
<proteinExistence type="predicted"/>
<dbReference type="Proteomes" id="UP001250656">
    <property type="component" value="Unassembled WGS sequence"/>
</dbReference>
<dbReference type="EMBL" id="JAVTTP010000001">
    <property type="protein sequence ID" value="MDT7829387.1"/>
    <property type="molecule type" value="Genomic_DNA"/>
</dbReference>
<sequence length="38" mass="4672">MQRGYLLHFSDAKQFKTRTRRIEKYTSKILRGKGWNEK</sequence>
<gene>
    <name evidence="1" type="ORF">RQM65_11975</name>
</gene>
<reference evidence="1 2" key="1">
    <citation type="submission" date="2023-09" db="EMBL/GenBank/DDBJ databases">
        <title>Novel taxa isolated from Blanes Bay.</title>
        <authorList>
            <person name="Rey-Velasco X."/>
            <person name="Lucena T."/>
        </authorList>
    </citation>
    <scope>NUCLEOTIDE SEQUENCE [LARGE SCALE GENOMIC DNA]</scope>
    <source>
        <strain evidence="1 2">S334</strain>
    </source>
</reference>
<dbReference type="Pfam" id="PF13376">
    <property type="entry name" value="OmdA"/>
    <property type="match status" value="1"/>
</dbReference>
<keyword evidence="2" id="KW-1185">Reference proteome</keyword>
<organism evidence="1 2">
    <name type="scientific">Pricia mediterranea</name>
    <dbReference type="NCBI Taxonomy" id="3076079"/>
    <lineage>
        <taxon>Bacteria</taxon>
        <taxon>Pseudomonadati</taxon>
        <taxon>Bacteroidota</taxon>
        <taxon>Flavobacteriia</taxon>
        <taxon>Flavobacteriales</taxon>
        <taxon>Flavobacteriaceae</taxon>
        <taxon>Pricia</taxon>
    </lineage>
</organism>
<protein>
    <submittedName>
        <fullName evidence="1">YdeI/OmpD-associated family protein</fullName>
    </submittedName>
</protein>
<evidence type="ECO:0000313" key="2">
    <source>
        <dbReference type="Proteomes" id="UP001250656"/>
    </source>
</evidence>
<comment type="caution">
    <text evidence="1">The sequence shown here is derived from an EMBL/GenBank/DDBJ whole genome shotgun (WGS) entry which is preliminary data.</text>
</comment>
<accession>A0ABU3L6S6</accession>
<dbReference type="RefSeq" id="WP_314015284.1">
    <property type="nucleotide sequence ID" value="NZ_JAVTTP010000001.1"/>
</dbReference>